<organism evidence="1 2">
    <name type="scientific">Vigna mungo</name>
    <name type="common">Black gram</name>
    <name type="synonym">Phaseolus mungo</name>
    <dbReference type="NCBI Taxonomy" id="3915"/>
    <lineage>
        <taxon>Eukaryota</taxon>
        <taxon>Viridiplantae</taxon>
        <taxon>Streptophyta</taxon>
        <taxon>Embryophyta</taxon>
        <taxon>Tracheophyta</taxon>
        <taxon>Spermatophyta</taxon>
        <taxon>Magnoliopsida</taxon>
        <taxon>eudicotyledons</taxon>
        <taxon>Gunneridae</taxon>
        <taxon>Pentapetalae</taxon>
        <taxon>rosids</taxon>
        <taxon>fabids</taxon>
        <taxon>Fabales</taxon>
        <taxon>Fabaceae</taxon>
        <taxon>Papilionoideae</taxon>
        <taxon>50 kb inversion clade</taxon>
        <taxon>NPAAA clade</taxon>
        <taxon>indigoferoid/millettioid clade</taxon>
        <taxon>Phaseoleae</taxon>
        <taxon>Vigna</taxon>
    </lineage>
</organism>
<gene>
    <name evidence="1" type="ORF">V8G54_003561</name>
</gene>
<protein>
    <submittedName>
        <fullName evidence="1">Uncharacterized protein</fullName>
    </submittedName>
</protein>
<reference evidence="1 2" key="1">
    <citation type="journal article" date="2023" name="Life. Sci Alliance">
        <title>Evolutionary insights into 3D genome organization and epigenetic landscape of Vigna mungo.</title>
        <authorList>
            <person name="Junaid A."/>
            <person name="Singh B."/>
            <person name="Bhatia S."/>
        </authorList>
    </citation>
    <scope>NUCLEOTIDE SEQUENCE [LARGE SCALE GENOMIC DNA]</scope>
    <source>
        <strain evidence="1">Urdbean</strain>
    </source>
</reference>
<proteinExistence type="predicted"/>
<sequence>MVCPRHICLGSSSFNKVFDTLVNVVVKKKRIILHWNNINISIIDFKVETIWSTVMNRESIGKNLSRRTKCFGGTPNNFKRLISFALSSVLIINSCKMYRIKPKLSSKKVSLHSRVSKWINLPSNGGSLVKLILDKSMAQSGLINHVYVVRCSFIVHAPTTVYDL</sequence>
<dbReference type="EMBL" id="CP144700">
    <property type="protein sequence ID" value="WVZ25017.1"/>
    <property type="molecule type" value="Genomic_DNA"/>
</dbReference>
<keyword evidence="2" id="KW-1185">Reference proteome</keyword>
<dbReference type="Proteomes" id="UP001374535">
    <property type="component" value="Chromosome 1"/>
</dbReference>
<evidence type="ECO:0000313" key="2">
    <source>
        <dbReference type="Proteomes" id="UP001374535"/>
    </source>
</evidence>
<evidence type="ECO:0000313" key="1">
    <source>
        <dbReference type="EMBL" id="WVZ25017.1"/>
    </source>
</evidence>
<name>A0AAQ3PC86_VIGMU</name>
<dbReference type="AlphaFoldDB" id="A0AAQ3PC86"/>
<accession>A0AAQ3PC86</accession>